<reference evidence="3 4" key="2">
    <citation type="submission" date="2019-01" db="EMBL/GenBank/DDBJ databases">
        <title>Tautonia sociabilis, a novel thermotolerant planctomycete of Isosphaeraceae family, isolated from a 4000 m deep subterranean habitat.</title>
        <authorList>
            <person name="Kovaleva O.L."/>
            <person name="Elcheninov A.G."/>
            <person name="Van Heerden E."/>
            <person name="Toshchakov S.V."/>
            <person name="Novikov A."/>
            <person name="Bonch-Osmolovskaya E.A."/>
            <person name="Kublanov I.V."/>
        </authorList>
    </citation>
    <scope>NUCLEOTIDE SEQUENCE [LARGE SCALE GENOMIC DNA]</scope>
    <source>
        <strain evidence="3 4">GM2012</strain>
    </source>
</reference>
<evidence type="ECO:0000256" key="2">
    <source>
        <dbReference type="SAM" id="SignalP"/>
    </source>
</evidence>
<accession>A0A432MHN5</accession>
<dbReference type="EMBL" id="RYZH01000029">
    <property type="protein sequence ID" value="RUL86858.1"/>
    <property type="molecule type" value="Genomic_DNA"/>
</dbReference>
<dbReference type="InterPro" id="IPR013517">
    <property type="entry name" value="FG-GAP"/>
</dbReference>
<feature type="signal peptide" evidence="2">
    <location>
        <begin position="1"/>
        <end position="17"/>
    </location>
</feature>
<evidence type="ECO:0000313" key="3">
    <source>
        <dbReference type="EMBL" id="RUL86858.1"/>
    </source>
</evidence>
<name>A0A432MHN5_9BACT</name>
<protein>
    <submittedName>
        <fullName evidence="3">VCBS repeat-containing protein</fullName>
    </submittedName>
</protein>
<dbReference type="Proteomes" id="UP000280296">
    <property type="component" value="Unassembled WGS sequence"/>
</dbReference>
<gene>
    <name evidence="3" type="ORF">TsocGM_15345</name>
</gene>
<dbReference type="AlphaFoldDB" id="A0A432MHN5"/>
<dbReference type="OrthoDB" id="247570at2"/>
<dbReference type="InterPro" id="IPR028994">
    <property type="entry name" value="Integrin_alpha_N"/>
</dbReference>
<sequence length="406" mass="43984">MPLASLLLLLLSPAAPAPDDPPAIRPLPSFERIVLDDDFPGAYQVEVADVDGDGRLDVIALGGGSCAWYRNPSWTKHLITGPDTTPGIISSAAADLDGDGRAEVAIAYDFEMNAPRRGKLGLALPGESAEAPWSFRTLAEIPSIHRVRWADVDGDERLDLVVAPLFGADAAPPDYQQDPARLVVYRDVAPDRPLPEPELATRALVQHAIAVERLPGADRDVVLSANNEGVTLHRRLDPPILPAEEQEFLTPLVPGLFGPPPARGASEVHLGRLSEDRALLVTIEPWHGSIVAAYDAPFVPHRRFNRVPGPFGPRTILDRTLDQGHALWLADVNHDGYDEVFAGHRGDDHRVSAYHFDGSSWTRTVLDRDIAAQDLRGGDLDGDGSPDVVAVGGATRNVVWYRPRSD</sequence>
<dbReference type="RefSeq" id="WP_126726341.1">
    <property type="nucleotide sequence ID" value="NZ_RYZH01000029.1"/>
</dbReference>
<comment type="caution">
    <text evidence="3">The sequence shown here is derived from an EMBL/GenBank/DDBJ whole genome shotgun (WGS) entry which is preliminary data.</text>
</comment>
<feature type="chain" id="PRO_5019021804" evidence="2">
    <location>
        <begin position="18"/>
        <end position="406"/>
    </location>
</feature>
<evidence type="ECO:0000313" key="4">
    <source>
        <dbReference type="Proteomes" id="UP000280296"/>
    </source>
</evidence>
<dbReference type="PANTHER" id="PTHR44103">
    <property type="entry name" value="PROPROTEIN CONVERTASE P"/>
    <property type="match status" value="1"/>
</dbReference>
<organism evidence="3 4">
    <name type="scientific">Tautonia sociabilis</name>
    <dbReference type="NCBI Taxonomy" id="2080755"/>
    <lineage>
        <taxon>Bacteria</taxon>
        <taxon>Pseudomonadati</taxon>
        <taxon>Planctomycetota</taxon>
        <taxon>Planctomycetia</taxon>
        <taxon>Isosphaerales</taxon>
        <taxon>Isosphaeraceae</taxon>
        <taxon>Tautonia</taxon>
    </lineage>
</organism>
<keyword evidence="1 2" id="KW-0732">Signal</keyword>
<evidence type="ECO:0000256" key="1">
    <source>
        <dbReference type="ARBA" id="ARBA00022729"/>
    </source>
</evidence>
<proteinExistence type="predicted"/>
<dbReference type="PANTHER" id="PTHR44103:SF1">
    <property type="entry name" value="PROPROTEIN CONVERTASE P"/>
    <property type="match status" value="1"/>
</dbReference>
<dbReference type="Gene3D" id="2.130.10.130">
    <property type="entry name" value="Integrin alpha, N-terminal"/>
    <property type="match status" value="2"/>
</dbReference>
<dbReference type="Pfam" id="PF13517">
    <property type="entry name" value="FG-GAP_3"/>
    <property type="match status" value="2"/>
</dbReference>
<reference evidence="3 4" key="1">
    <citation type="submission" date="2018-12" db="EMBL/GenBank/DDBJ databases">
        <authorList>
            <person name="Toschakov S.V."/>
        </authorList>
    </citation>
    <scope>NUCLEOTIDE SEQUENCE [LARGE SCALE GENOMIC DNA]</scope>
    <source>
        <strain evidence="3 4">GM2012</strain>
    </source>
</reference>
<keyword evidence="4" id="KW-1185">Reference proteome</keyword>
<dbReference type="SUPFAM" id="SSF69318">
    <property type="entry name" value="Integrin alpha N-terminal domain"/>
    <property type="match status" value="2"/>
</dbReference>